<evidence type="ECO:0000256" key="1">
    <source>
        <dbReference type="SAM" id="MobiDB-lite"/>
    </source>
</evidence>
<organism evidence="2 3">
    <name type="scientific">Racocetra fulgida</name>
    <dbReference type="NCBI Taxonomy" id="60492"/>
    <lineage>
        <taxon>Eukaryota</taxon>
        <taxon>Fungi</taxon>
        <taxon>Fungi incertae sedis</taxon>
        <taxon>Mucoromycota</taxon>
        <taxon>Glomeromycotina</taxon>
        <taxon>Glomeromycetes</taxon>
        <taxon>Diversisporales</taxon>
        <taxon>Gigasporaceae</taxon>
        <taxon>Racocetra</taxon>
    </lineage>
</organism>
<proteinExistence type="predicted"/>
<evidence type="ECO:0000313" key="3">
    <source>
        <dbReference type="Proteomes" id="UP000789396"/>
    </source>
</evidence>
<dbReference type="Proteomes" id="UP000789396">
    <property type="component" value="Unassembled WGS sequence"/>
</dbReference>
<feature type="compositionally biased region" description="Gly residues" evidence="1">
    <location>
        <begin position="21"/>
        <end position="37"/>
    </location>
</feature>
<feature type="region of interest" description="Disordered" evidence="1">
    <location>
        <begin position="21"/>
        <end position="51"/>
    </location>
</feature>
<gene>
    <name evidence="2" type="ORF">RFULGI_LOCUS1602</name>
</gene>
<evidence type="ECO:0000313" key="2">
    <source>
        <dbReference type="EMBL" id="CAG8482540.1"/>
    </source>
</evidence>
<comment type="caution">
    <text evidence="2">The sequence shown here is derived from an EMBL/GenBank/DDBJ whole genome shotgun (WGS) entry which is preliminary data.</text>
</comment>
<accession>A0A9N8Z842</accession>
<reference evidence="2" key="1">
    <citation type="submission" date="2021-06" db="EMBL/GenBank/DDBJ databases">
        <authorList>
            <person name="Kallberg Y."/>
            <person name="Tangrot J."/>
            <person name="Rosling A."/>
        </authorList>
    </citation>
    <scope>NUCLEOTIDE SEQUENCE</scope>
    <source>
        <strain evidence="2">IN212</strain>
    </source>
</reference>
<name>A0A9N8Z842_9GLOM</name>
<dbReference type="OrthoDB" id="10528948at2759"/>
<keyword evidence="3" id="KW-1185">Reference proteome</keyword>
<dbReference type="EMBL" id="CAJVPZ010001028">
    <property type="protein sequence ID" value="CAG8482540.1"/>
    <property type="molecule type" value="Genomic_DNA"/>
</dbReference>
<protein>
    <submittedName>
        <fullName evidence="2">12070_t:CDS:1</fullName>
    </submittedName>
</protein>
<dbReference type="AlphaFoldDB" id="A0A9N8Z842"/>
<feature type="non-terminal residue" evidence="2">
    <location>
        <position position="106"/>
    </location>
</feature>
<sequence>AFIGGGGSGLISGGGISGGGSGLVSGRDSGGGSGGSSGLVSGRDSGGDSGESMKYVKIEVTGLKKIVILDPIKSKRAMINVDPPNKENENGLTQTHVGSRYNELLI</sequence>